<gene>
    <name evidence="11" type="ORF">B7P43_G05006</name>
</gene>
<evidence type="ECO:0000256" key="7">
    <source>
        <dbReference type="ARBA" id="ARBA00023180"/>
    </source>
</evidence>
<feature type="transmembrane region" description="Helical" evidence="9">
    <location>
        <begin position="562"/>
        <end position="584"/>
    </location>
</feature>
<keyword evidence="12" id="KW-1185">Reference proteome</keyword>
<dbReference type="InterPro" id="IPR052192">
    <property type="entry name" value="Insect_Ionotropic_Sensory_Rcpt"/>
</dbReference>
<keyword evidence="4 9" id="KW-1133">Transmembrane helix</keyword>
<protein>
    <recommendedName>
        <fullName evidence="10">Putative ionotropic receptor ligand binding domain-containing protein</fullName>
    </recommendedName>
</protein>
<accession>A0A2J7PQP7</accession>
<dbReference type="Gene3D" id="1.10.287.70">
    <property type="match status" value="1"/>
</dbReference>
<sequence>MEVIKVEPDIDRETLLAVSHSEDSQLGIKDEDHPDPFTLVSVEIEDKTNPDDGVGLKEINKVKTIQQCTEPCQDAGAKCDSPQGGSAAFNNKPPSITQHKPKGRYRKKLQSAADICTCSECGIVFKMSKGLINKEIKIHICNKCSTSGAKEPINLADGIEQTQECDRGSAVDSSSKEHSADSSEEKLHVCPEYLSMYRILMLLTFGKLFATHQDMQHHLALCASHIARHYFAPGKPVVMSYPSSVRAVTEGELFPRNSEVNFVTDMFHNLHEPSEWHVLSVQSNKPVQNSDIPYKHQSYIIILWPEEDKNTSDSLQLQIDTLQLYKNSFNHQAKFLLVVMDYNIQLPQLYTLKMIETMWDPFKIINVVIMLPTTNTTLHKICSNCESDIINVYTSFPYDPSQCGKVKEVELLDQWMLKGNGSFRSKINLFPSKVPKNFQGCPFVIAPVERIPFVTLKNIHGDSHGDTTYTYEGLEIEYVLLLTKAMNITPIFLEPRVGDFVQIRLETFIEIAQGLVDITVGVHPLHLLLVRVGDPIRPYFELTMRWWVPCAKPAPRVEKIMAVFTSSVWISVLAVFVLTALAFWQTALAPSSASWRDPKVFQTFHYNFYIVWAVFLGVSVPKLPTTLRLRNMFLLYVWYSFAMTTVFQVFFISFLVNPGYGKRVETFEELVSSGLKLVTDERMLSFVNISGYWEYLRLELSTDSCSIIDECVVQLVRNKNMTTVSSKFQFEYILATVGKTEDKNKYLCTIPEIVVTSKFSMYISKGNPLLDRFNSWIQQILESGLVNRYWSQVLWNVTLQGIARAQQDSSERDENDGEFFVFTASHLSVAFYQLLIGYFISFAVFTAECTCNRIERFAKDRIYTHLDLNLKI</sequence>
<comment type="subcellular location">
    <subcellularLocation>
        <location evidence="1">Cell membrane</location>
        <topology evidence="1">Multi-pass membrane protein</topology>
    </subcellularLocation>
</comment>
<feature type="transmembrane region" description="Helical" evidence="9">
    <location>
        <begin position="830"/>
        <end position="851"/>
    </location>
</feature>
<evidence type="ECO:0000256" key="2">
    <source>
        <dbReference type="ARBA" id="ARBA00022475"/>
    </source>
</evidence>
<dbReference type="OrthoDB" id="6430908at2759"/>
<keyword evidence="3 9" id="KW-0812">Transmembrane</keyword>
<evidence type="ECO:0000313" key="11">
    <source>
        <dbReference type="EMBL" id="PNF18652.1"/>
    </source>
</evidence>
<dbReference type="SUPFAM" id="SSF53850">
    <property type="entry name" value="Periplasmic binding protein-like II"/>
    <property type="match status" value="1"/>
</dbReference>
<dbReference type="AlphaFoldDB" id="A0A2J7PQP7"/>
<evidence type="ECO:0000259" key="10">
    <source>
        <dbReference type="Pfam" id="PF24061"/>
    </source>
</evidence>
<feature type="compositionally biased region" description="Polar residues" evidence="8">
    <location>
        <begin position="88"/>
        <end position="98"/>
    </location>
</feature>
<reference evidence="11 12" key="1">
    <citation type="submission" date="2017-12" db="EMBL/GenBank/DDBJ databases">
        <title>Hemimetabolous genomes reveal molecular basis of termite eusociality.</title>
        <authorList>
            <person name="Harrison M.C."/>
            <person name="Jongepier E."/>
            <person name="Robertson H.M."/>
            <person name="Arning N."/>
            <person name="Bitard-Feildel T."/>
            <person name="Chao H."/>
            <person name="Childers C.P."/>
            <person name="Dinh H."/>
            <person name="Doddapaneni H."/>
            <person name="Dugan S."/>
            <person name="Gowin J."/>
            <person name="Greiner C."/>
            <person name="Han Y."/>
            <person name="Hu H."/>
            <person name="Hughes D.S.T."/>
            <person name="Huylmans A.-K."/>
            <person name="Kemena C."/>
            <person name="Kremer L.P.M."/>
            <person name="Lee S.L."/>
            <person name="Lopez-Ezquerra A."/>
            <person name="Mallet L."/>
            <person name="Monroy-Kuhn J.M."/>
            <person name="Moser A."/>
            <person name="Murali S.C."/>
            <person name="Muzny D.M."/>
            <person name="Otani S."/>
            <person name="Piulachs M.-D."/>
            <person name="Poelchau M."/>
            <person name="Qu J."/>
            <person name="Schaub F."/>
            <person name="Wada-Katsumata A."/>
            <person name="Worley K.C."/>
            <person name="Xie Q."/>
            <person name="Ylla G."/>
            <person name="Poulsen M."/>
            <person name="Gibbs R.A."/>
            <person name="Schal C."/>
            <person name="Richards S."/>
            <person name="Belles X."/>
            <person name="Korb J."/>
            <person name="Bornberg-Bauer E."/>
        </authorList>
    </citation>
    <scope>NUCLEOTIDE SEQUENCE [LARGE SCALE GENOMIC DNA]</scope>
    <source>
        <tissue evidence="11">Whole body</tissue>
    </source>
</reference>
<evidence type="ECO:0000256" key="4">
    <source>
        <dbReference type="ARBA" id="ARBA00022989"/>
    </source>
</evidence>
<keyword evidence="7" id="KW-0325">Glycoprotein</keyword>
<evidence type="ECO:0000256" key="6">
    <source>
        <dbReference type="ARBA" id="ARBA00023170"/>
    </source>
</evidence>
<organism evidence="11 12">
    <name type="scientific">Cryptotermes secundus</name>
    <dbReference type="NCBI Taxonomy" id="105785"/>
    <lineage>
        <taxon>Eukaryota</taxon>
        <taxon>Metazoa</taxon>
        <taxon>Ecdysozoa</taxon>
        <taxon>Arthropoda</taxon>
        <taxon>Hexapoda</taxon>
        <taxon>Insecta</taxon>
        <taxon>Pterygota</taxon>
        <taxon>Neoptera</taxon>
        <taxon>Polyneoptera</taxon>
        <taxon>Dictyoptera</taxon>
        <taxon>Blattodea</taxon>
        <taxon>Blattoidea</taxon>
        <taxon>Termitoidae</taxon>
        <taxon>Kalotermitidae</taxon>
        <taxon>Cryptotermitinae</taxon>
        <taxon>Cryptotermes</taxon>
    </lineage>
</organism>
<evidence type="ECO:0000256" key="1">
    <source>
        <dbReference type="ARBA" id="ARBA00004651"/>
    </source>
</evidence>
<keyword evidence="5 9" id="KW-0472">Membrane</keyword>
<dbReference type="STRING" id="105785.A0A2J7PQP7"/>
<feature type="transmembrane region" description="Helical" evidence="9">
    <location>
        <begin position="633"/>
        <end position="656"/>
    </location>
</feature>
<proteinExistence type="predicted"/>
<evidence type="ECO:0000256" key="3">
    <source>
        <dbReference type="ARBA" id="ARBA00022692"/>
    </source>
</evidence>
<dbReference type="Proteomes" id="UP000235965">
    <property type="component" value="Unassembled WGS sequence"/>
</dbReference>
<dbReference type="FunCoup" id="A0A2J7PQP7">
    <property type="interactions" value="87"/>
</dbReference>
<name>A0A2J7PQP7_9NEOP</name>
<evidence type="ECO:0000256" key="5">
    <source>
        <dbReference type="ARBA" id="ARBA00023136"/>
    </source>
</evidence>
<feature type="transmembrane region" description="Helical" evidence="9">
    <location>
        <begin position="604"/>
        <end position="621"/>
    </location>
</feature>
<feature type="domain" description="Putative ionotropic receptor ligand binding" evidence="10">
    <location>
        <begin position="321"/>
        <end position="434"/>
    </location>
</feature>
<dbReference type="InterPro" id="IPR056198">
    <property type="entry name" value="LBD_receptor"/>
</dbReference>
<keyword evidence="2" id="KW-1003">Cell membrane</keyword>
<feature type="region of interest" description="Disordered" evidence="8">
    <location>
        <begin position="83"/>
        <end position="104"/>
    </location>
</feature>
<evidence type="ECO:0000256" key="8">
    <source>
        <dbReference type="SAM" id="MobiDB-lite"/>
    </source>
</evidence>
<dbReference type="PANTHER" id="PTHR42643:SF30">
    <property type="entry name" value="IONOTROPIC RECEPTOR 40A-RELATED"/>
    <property type="match status" value="1"/>
</dbReference>
<keyword evidence="6" id="KW-0675">Receptor</keyword>
<evidence type="ECO:0000256" key="9">
    <source>
        <dbReference type="SAM" id="Phobius"/>
    </source>
</evidence>
<dbReference type="Pfam" id="PF24061">
    <property type="entry name" value="LBD_receptor"/>
    <property type="match status" value="1"/>
</dbReference>
<dbReference type="EMBL" id="NEVH01022635">
    <property type="protein sequence ID" value="PNF18652.1"/>
    <property type="molecule type" value="Genomic_DNA"/>
</dbReference>
<dbReference type="PANTHER" id="PTHR42643">
    <property type="entry name" value="IONOTROPIC RECEPTOR 20A-RELATED"/>
    <property type="match status" value="1"/>
</dbReference>
<dbReference type="GO" id="GO:0005886">
    <property type="term" value="C:plasma membrane"/>
    <property type="evidence" value="ECO:0007669"/>
    <property type="project" value="UniProtKB-SubCell"/>
</dbReference>
<comment type="caution">
    <text evidence="11">The sequence shown here is derived from an EMBL/GenBank/DDBJ whole genome shotgun (WGS) entry which is preliminary data.</text>
</comment>
<evidence type="ECO:0000313" key="12">
    <source>
        <dbReference type="Proteomes" id="UP000235965"/>
    </source>
</evidence>
<dbReference type="InParanoid" id="A0A2J7PQP7"/>